<accession>A0A1Y2KUP7</accession>
<dbReference type="Gene3D" id="2.60.120.10">
    <property type="entry name" value="Jelly Rolls"/>
    <property type="match status" value="1"/>
</dbReference>
<evidence type="ECO:0000259" key="1">
    <source>
        <dbReference type="Pfam" id="PF07883"/>
    </source>
</evidence>
<dbReference type="InterPro" id="IPR013096">
    <property type="entry name" value="Cupin_2"/>
</dbReference>
<dbReference type="SUPFAM" id="SSF51182">
    <property type="entry name" value="RmlC-like cupins"/>
    <property type="match status" value="1"/>
</dbReference>
<gene>
    <name evidence="2" type="ORF">TMES_21600</name>
</gene>
<dbReference type="InterPro" id="IPR014710">
    <property type="entry name" value="RmlC-like_jellyroll"/>
</dbReference>
<sequence>MWQGNLQDAMQALRTRRDPRFEVLLEHGSMSVEIYAPDKSDPQTPHRQDELYIVQSGSGMFYRGGSHCPFGAGDVLFVPAGIDHRFEDFSDDFVTWVIFWGPEGGEAP</sequence>
<feature type="domain" description="Cupin type-2" evidence="1">
    <location>
        <begin position="32"/>
        <end position="92"/>
    </location>
</feature>
<evidence type="ECO:0000313" key="3">
    <source>
        <dbReference type="Proteomes" id="UP000193391"/>
    </source>
</evidence>
<dbReference type="InterPro" id="IPR011051">
    <property type="entry name" value="RmlC_Cupin_sf"/>
</dbReference>
<evidence type="ECO:0000313" key="2">
    <source>
        <dbReference type="EMBL" id="OSQ35253.1"/>
    </source>
</evidence>
<keyword evidence="3" id="KW-1185">Reference proteome</keyword>
<name>A0A1Y2KUP7_9PROT</name>
<dbReference type="EMBL" id="JFKA01000023">
    <property type="protein sequence ID" value="OSQ35253.1"/>
    <property type="molecule type" value="Genomic_DNA"/>
</dbReference>
<comment type="caution">
    <text evidence="2">The sequence shown here is derived from an EMBL/GenBank/DDBJ whole genome shotgun (WGS) entry which is preliminary data.</text>
</comment>
<dbReference type="STRING" id="1293891.TMES_21600"/>
<dbReference type="OrthoDB" id="9798709at2"/>
<dbReference type="Proteomes" id="UP000193391">
    <property type="component" value="Unassembled WGS sequence"/>
</dbReference>
<proteinExistence type="predicted"/>
<organism evidence="2 3">
    <name type="scientific">Thalassospira mesophila</name>
    <dbReference type="NCBI Taxonomy" id="1293891"/>
    <lineage>
        <taxon>Bacteria</taxon>
        <taxon>Pseudomonadati</taxon>
        <taxon>Pseudomonadota</taxon>
        <taxon>Alphaproteobacteria</taxon>
        <taxon>Rhodospirillales</taxon>
        <taxon>Thalassospiraceae</taxon>
        <taxon>Thalassospira</taxon>
    </lineage>
</organism>
<dbReference type="AlphaFoldDB" id="A0A1Y2KUP7"/>
<protein>
    <submittedName>
        <fullName evidence="2">Cupin</fullName>
    </submittedName>
</protein>
<dbReference type="Pfam" id="PF07883">
    <property type="entry name" value="Cupin_2"/>
    <property type="match status" value="1"/>
</dbReference>
<reference evidence="2 3" key="1">
    <citation type="submission" date="2014-03" db="EMBL/GenBank/DDBJ databases">
        <title>The draft genome sequence of Thalassospira mesophila JCM 18969.</title>
        <authorList>
            <person name="Lai Q."/>
            <person name="Shao Z."/>
        </authorList>
    </citation>
    <scope>NUCLEOTIDE SEQUENCE [LARGE SCALE GENOMIC DNA]</scope>
    <source>
        <strain evidence="2 3">JCM 18969</strain>
    </source>
</reference>